<protein>
    <recommendedName>
        <fullName evidence="7">Glutathionylspermidine synthase pre-ATP-grasp-like domain-containing protein</fullName>
    </recommendedName>
</protein>
<evidence type="ECO:0000313" key="8">
    <source>
        <dbReference type="EMBL" id="GAB48206.1"/>
    </source>
</evidence>
<evidence type="ECO:0000256" key="3">
    <source>
        <dbReference type="ARBA" id="ARBA00022741"/>
    </source>
</evidence>
<sequence>MMRRLPSTPRPDWRARVESQGLVYPTTPLEDGTELPYWFESAHYELDPREVDELEATTEVLHRMCVEAARRLARGEFGDLGLPPGALDVARASLEAYPPSLIGRFDLHWDGEGPAKLLEYNADTPTGLVESSIAQWYWLQDVHPDLDQWNSLHERLVLAWEGLRRRLPDATVWFAHHEDEPTGEELMTVTYLRDTADQAGLRTGSITVGDIGYDPARRCFVAVGEEPMRTCFKLYPWEQMFGEAFGAYVEPDPRGVLSTTWLEPPWKVLLSNKALLAALWDTYPGHPNLLPAYLGSPRDLEEWVAKPLHGREGDNIRIHAVGLDVEQPGDYGDEGWCYQQWFPLPEFDGNKAVLGSWVVGGIAAGVGIRESDGWVTDYYSRFVPHVIAAPAPDAAAREEWLEDAREAGRADVQDVVPGVRGGTRPDEMPVIAPLGEPRVSPIPVVGPQDGRRESAVQDALTRPDVDDS</sequence>
<gene>
    <name evidence="8" type="ORF">MOPEL_067_00550</name>
</gene>
<dbReference type="GO" id="GO:0005524">
    <property type="term" value="F:ATP binding"/>
    <property type="evidence" value="ECO:0007669"/>
    <property type="project" value="UniProtKB-KW"/>
</dbReference>
<comment type="caution">
    <text evidence="8">The sequence shown here is derived from an EMBL/GenBank/DDBJ whole genome shotgun (WGS) entry which is preliminary data.</text>
</comment>
<keyword evidence="4" id="KW-0067">ATP-binding</keyword>
<dbReference type="EMBL" id="BAFE01000047">
    <property type="protein sequence ID" value="GAB48206.1"/>
    <property type="molecule type" value="Genomic_DNA"/>
</dbReference>
<dbReference type="Pfam" id="PF03738">
    <property type="entry name" value="GSP_synth"/>
    <property type="match status" value="1"/>
</dbReference>
<feature type="compositionally biased region" description="Basic and acidic residues" evidence="6">
    <location>
        <begin position="449"/>
        <end position="468"/>
    </location>
</feature>
<dbReference type="GO" id="GO:0016874">
    <property type="term" value="F:ligase activity"/>
    <property type="evidence" value="ECO:0007669"/>
    <property type="project" value="UniProtKB-KW"/>
</dbReference>
<reference evidence="8 9" key="1">
    <citation type="submission" date="2012-02" db="EMBL/GenBank/DDBJ databases">
        <title>Whole genome shotgun sequence of Mobilicoccus pelagius NBRC 104925.</title>
        <authorList>
            <person name="Yoshida Y."/>
            <person name="Hosoyama A."/>
            <person name="Tsuchikane K."/>
            <person name="Katsumata H."/>
            <person name="Yamazaki S."/>
            <person name="Fujita N."/>
        </authorList>
    </citation>
    <scope>NUCLEOTIDE SEQUENCE [LARGE SCALE GENOMIC DNA]</scope>
    <source>
        <strain evidence="8 9">NBRC 104925</strain>
    </source>
</reference>
<keyword evidence="9" id="KW-1185">Reference proteome</keyword>
<dbReference type="STRING" id="1089455.MOPEL_067_00550"/>
<organism evidence="8 9">
    <name type="scientific">Mobilicoccus pelagius NBRC 104925</name>
    <dbReference type="NCBI Taxonomy" id="1089455"/>
    <lineage>
        <taxon>Bacteria</taxon>
        <taxon>Bacillati</taxon>
        <taxon>Actinomycetota</taxon>
        <taxon>Actinomycetes</taxon>
        <taxon>Micrococcales</taxon>
        <taxon>Dermatophilaceae</taxon>
        <taxon>Mobilicoccus</taxon>
    </lineage>
</organism>
<feature type="domain" description="Glutathionylspermidine synthase pre-ATP-grasp-like" evidence="7">
    <location>
        <begin position="13"/>
        <end position="387"/>
    </location>
</feature>
<dbReference type="Proteomes" id="UP000004367">
    <property type="component" value="Unassembled WGS sequence"/>
</dbReference>
<dbReference type="InterPro" id="IPR016185">
    <property type="entry name" value="PreATP-grasp_dom_sf"/>
</dbReference>
<dbReference type="SUPFAM" id="SSF56059">
    <property type="entry name" value="Glutathione synthetase ATP-binding domain-like"/>
    <property type="match status" value="1"/>
</dbReference>
<keyword evidence="2" id="KW-0479">Metal-binding</keyword>
<keyword evidence="5" id="KW-0460">Magnesium</keyword>
<dbReference type="SUPFAM" id="SSF52440">
    <property type="entry name" value="PreATP-grasp domain"/>
    <property type="match status" value="1"/>
</dbReference>
<evidence type="ECO:0000256" key="5">
    <source>
        <dbReference type="ARBA" id="ARBA00022842"/>
    </source>
</evidence>
<dbReference type="GO" id="GO:0046872">
    <property type="term" value="F:metal ion binding"/>
    <property type="evidence" value="ECO:0007669"/>
    <property type="project" value="UniProtKB-KW"/>
</dbReference>
<evidence type="ECO:0000256" key="4">
    <source>
        <dbReference type="ARBA" id="ARBA00022840"/>
    </source>
</evidence>
<feature type="region of interest" description="Disordered" evidence="6">
    <location>
        <begin position="418"/>
        <end position="468"/>
    </location>
</feature>
<dbReference type="InterPro" id="IPR005494">
    <property type="entry name" value="GSPS_pre-ATP-grasp-like_dom"/>
</dbReference>
<dbReference type="eggNOG" id="COG0754">
    <property type="taxonomic scope" value="Bacteria"/>
</dbReference>
<evidence type="ECO:0000256" key="1">
    <source>
        <dbReference type="ARBA" id="ARBA00022598"/>
    </source>
</evidence>
<dbReference type="AlphaFoldDB" id="H5UR48"/>
<evidence type="ECO:0000259" key="7">
    <source>
        <dbReference type="Pfam" id="PF03738"/>
    </source>
</evidence>
<dbReference type="Gene3D" id="3.30.1490.330">
    <property type="match status" value="1"/>
</dbReference>
<evidence type="ECO:0000313" key="9">
    <source>
        <dbReference type="Proteomes" id="UP000004367"/>
    </source>
</evidence>
<name>H5UR48_9MICO</name>
<evidence type="ECO:0000256" key="6">
    <source>
        <dbReference type="SAM" id="MobiDB-lite"/>
    </source>
</evidence>
<accession>H5UR48</accession>
<proteinExistence type="predicted"/>
<keyword evidence="1" id="KW-0436">Ligase</keyword>
<evidence type="ECO:0000256" key="2">
    <source>
        <dbReference type="ARBA" id="ARBA00022723"/>
    </source>
</evidence>
<keyword evidence="3" id="KW-0547">Nucleotide-binding</keyword>